<dbReference type="AlphaFoldDB" id="U6M9V7"/>
<dbReference type="GO" id="GO:0045944">
    <property type="term" value="P:positive regulation of transcription by RNA polymerase II"/>
    <property type="evidence" value="ECO:0007669"/>
    <property type="project" value="TreeGrafter"/>
</dbReference>
<evidence type="ECO:0000313" key="2">
    <source>
        <dbReference type="Proteomes" id="UP000030763"/>
    </source>
</evidence>
<dbReference type="VEuPathDB" id="ToxoDB:EMWEY_00015750"/>
<feature type="non-terminal residue" evidence="1">
    <location>
        <position position="1"/>
    </location>
</feature>
<dbReference type="OrthoDB" id="348310at2759"/>
<sequence length="948" mass="101347">CMEALPEILFAQLSQQACPLLARLGLGLLEVAAGPAAEAPVAAEALALLLRAWSSWASRLLHAADNQLPSPQQQQPQQQQQQQLLQQTRLADAPWWRTFRDASALLVEAFVHKGLSACSQREDEGEAGDERKRKGIIFSLHGGSQLHEFLKSMSQISFAVPARALAAAAAKQQQLQLLLQQARETTLAAATPPGGNMQHMRAQLATLQLLQQQQHWLLLYIQLLIATHLGPEALANHRLGPPKQVLQDEEAQTELLRLLAAVFSMLEAETVALKAGAAAAAAAAAATDQEKHQQQQQLLLLQAQQQLPSPVVLEVGLGVVSLVAKAYLFRERLAKPRLDDLLLPEGGLKVLNAGVSLAADCLLAAPQHPALSIACARTLRVFADTRNPCCAYLWECGAFQTLLDTCCSCCAGLLQPTAAAAVASSNPASVNSTSTSSLALRQLSSQSCSSVFAAFAAAAAPSEQLWGLAKKHMAQQQQMQQEQQQEQQQFLRSGTMLSNEVATARTAALLQRCSVGLGVLQAAAAIVAEAKQPLPIAAVRWVLSMLGGLASGAGKEGARRLLQWLGPSLRCAFAVTRAAAGNPQALLDGLKFSRRIAAAGASCLTKEEAQALMQEYTTVLAAFAATLDRQMSPEEEDAAITNGMQIFKLLRQLAGENRGEARNEWMGAALIDCLRALRPLCMALTPTQPKVLGAYLSLVGILLEEDVALFLQRLPPEDTHVLMTLEQRGTLSGQARLANAALEGVHVLAMHAADVQLQQGLYNPNLESSEGAEALFVATPQADSLQQVYVHLAQLATALLQKLPNEQMTPAEQDVLGACLFSALFCIGVRAFALRHLLRCFAANFAAQGAGNWTGGCSTHSLEQRVEELETAVLVAVREAVPADATAAAATAAPEAAAANQVTPLRFRQQHFHKREDAFKLELANFVAEFATFAPSRGPALYGLFCGV</sequence>
<organism evidence="1 2">
    <name type="scientific">Eimeria maxima</name>
    <name type="common">Coccidian parasite</name>
    <dbReference type="NCBI Taxonomy" id="5804"/>
    <lineage>
        <taxon>Eukaryota</taxon>
        <taxon>Sar</taxon>
        <taxon>Alveolata</taxon>
        <taxon>Apicomplexa</taxon>
        <taxon>Conoidasida</taxon>
        <taxon>Coccidia</taxon>
        <taxon>Eucoccidiorida</taxon>
        <taxon>Eimeriorina</taxon>
        <taxon>Eimeriidae</taxon>
        <taxon>Eimeria</taxon>
    </lineage>
</organism>
<reference evidence="1" key="1">
    <citation type="submission" date="2013-10" db="EMBL/GenBank/DDBJ databases">
        <title>Genomic analysis of the causative agents of coccidiosis in chickens.</title>
        <authorList>
            <person name="Reid A.J."/>
            <person name="Blake D."/>
            <person name="Billington K."/>
            <person name="Browne H."/>
            <person name="Dunn M."/>
            <person name="Hung S."/>
            <person name="Kawahara F."/>
            <person name="Miranda-Saavedra D."/>
            <person name="Mourier T."/>
            <person name="Nagra H."/>
            <person name="Otto T.D."/>
            <person name="Rawlings N."/>
            <person name="Sanchez A."/>
            <person name="Sanders M."/>
            <person name="Subramaniam C."/>
            <person name="Tay Y."/>
            <person name="Dear P."/>
            <person name="Doerig C."/>
            <person name="Gruber A."/>
            <person name="Parkinson J."/>
            <person name="Shirley M."/>
            <person name="Wan K.L."/>
            <person name="Berriman M."/>
            <person name="Tomley F."/>
            <person name="Pain A."/>
        </authorList>
    </citation>
    <scope>NUCLEOTIDE SEQUENCE [LARGE SCALE GENOMIC DNA]</scope>
    <source>
        <strain evidence="1">Weybridge</strain>
    </source>
</reference>
<dbReference type="GO" id="GO:0016592">
    <property type="term" value="C:mediator complex"/>
    <property type="evidence" value="ECO:0007669"/>
    <property type="project" value="TreeGrafter"/>
</dbReference>
<dbReference type="InterPro" id="IPR051647">
    <property type="entry name" value="Mediator_comp_sub12"/>
</dbReference>
<dbReference type="PANTHER" id="PTHR46007">
    <property type="entry name" value="MEDIATOR OF RNA POLYMERASE II TRANSCRIPTION SUBUNIT 12"/>
    <property type="match status" value="1"/>
</dbReference>
<proteinExistence type="predicted"/>
<dbReference type="RefSeq" id="XP_013335086.1">
    <property type="nucleotide sequence ID" value="XM_013479632.1"/>
</dbReference>
<evidence type="ECO:0000313" key="1">
    <source>
        <dbReference type="EMBL" id="CDJ58440.1"/>
    </source>
</evidence>
<dbReference type="GO" id="GO:0003713">
    <property type="term" value="F:transcription coactivator activity"/>
    <property type="evidence" value="ECO:0007669"/>
    <property type="project" value="TreeGrafter"/>
</dbReference>
<dbReference type="PANTHER" id="PTHR46007:SF11">
    <property type="entry name" value="MEDIATOR OF RNA POLYMERASE II TRANSCRIPTION SUBUNIT 12"/>
    <property type="match status" value="1"/>
</dbReference>
<dbReference type="EMBL" id="HG719653">
    <property type="protein sequence ID" value="CDJ58440.1"/>
    <property type="molecule type" value="Genomic_DNA"/>
</dbReference>
<name>U6M9V7_EIMMA</name>
<dbReference type="GeneID" id="25335561"/>
<gene>
    <name evidence="1" type="ORF">EMWEY_00015750</name>
</gene>
<protein>
    <submittedName>
        <fullName evidence="1">Uncharacterized protein</fullName>
    </submittedName>
</protein>
<dbReference type="Proteomes" id="UP000030763">
    <property type="component" value="Unassembled WGS sequence"/>
</dbReference>
<keyword evidence="2" id="KW-1185">Reference proteome</keyword>
<reference evidence="1" key="2">
    <citation type="submission" date="2013-10" db="EMBL/GenBank/DDBJ databases">
        <authorList>
            <person name="Aslett M."/>
        </authorList>
    </citation>
    <scope>NUCLEOTIDE SEQUENCE [LARGE SCALE GENOMIC DNA]</scope>
    <source>
        <strain evidence="1">Weybridge</strain>
    </source>
</reference>
<accession>U6M9V7</accession>